<comment type="caution">
    <text evidence="2">The sequence shown here is derived from an EMBL/GenBank/DDBJ whole genome shotgun (WGS) entry which is preliminary data.</text>
</comment>
<evidence type="ECO:0000256" key="1">
    <source>
        <dbReference type="SAM" id="MobiDB-lite"/>
    </source>
</evidence>
<evidence type="ECO:0000313" key="2">
    <source>
        <dbReference type="EMBL" id="MDS0261956.1"/>
    </source>
</evidence>
<feature type="region of interest" description="Disordered" evidence="1">
    <location>
        <begin position="1"/>
        <end position="40"/>
    </location>
</feature>
<accession>A0ABU2FI85</accession>
<organism evidence="2 3">
    <name type="scientific">Haloarcula saliterrae</name>
    <dbReference type="NCBI Taxonomy" id="2950534"/>
    <lineage>
        <taxon>Archaea</taxon>
        <taxon>Methanobacteriati</taxon>
        <taxon>Methanobacteriota</taxon>
        <taxon>Stenosarchaea group</taxon>
        <taxon>Halobacteria</taxon>
        <taxon>Halobacteriales</taxon>
        <taxon>Haloarculaceae</taxon>
        <taxon>Haloarcula</taxon>
    </lineage>
</organism>
<dbReference type="Proteomes" id="UP001259659">
    <property type="component" value="Unassembled WGS sequence"/>
</dbReference>
<reference evidence="2 3" key="1">
    <citation type="submission" date="2022-06" db="EMBL/GenBank/DDBJ databases">
        <title>Haloarcula sp. a new haloarchaeum isolate from saline soil.</title>
        <authorList>
            <person name="Strakova D."/>
            <person name="Galisteo C."/>
            <person name="Sanchez-Porro C."/>
            <person name="Ventosa A."/>
        </authorList>
    </citation>
    <scope>NUCLEOTIDE SEQUENCE [LARGE SCALE GENOMIC DNA]</scope>
    <source>
        <strain evidence="2 3">S1CR25-12</strain>
    </source>
</reference>
<keyword evidence="3" id="KW-1185">Reference proteome</keyword>
<proteinExistence type="predicted"/>
<protein>
    <submittedName>
        <fullName evidence="2">Uncharacterized protein</fullName>
    </submittedName>
</protein>
<evidence type="ECO:0000313" key="3">
    <source>
        <dbReference type="Proteomes" id="UP001259659"/>
    </source>
</evidence>
<dbReference type="RefSeq" id="WP_310921801.1">
    <property type="nucleotide sequence ID" value="NZ_JAMQON010000010.1"/>
</dbReference>
<feature type="compositionally biased region" description="Polar residues" evidence="1">
    <location>
        <begin position="1"/>
        <end position="36"/>
    </location>
</feature>
<dbReference type="EMBL" id="JAMQON010000010">
    <property type="protein sequence ID" value="MDS0261956.1"/>
    <property type="molecule type" value="Genomic_DNA"/>
</dbReference>
<name>A0ABU2FI85_9EURY</name>
<sequence>MSANSPSHSDQQSAVTPSEQSADGSAEPTSQKNDSPTVPIADLLKQESVLRFAGLTEHDSQDYPNELESNMWCRSSTPQTFKDVVKALPAASSGELWATNEFIGTSGDVDIDAIRSVEGLDIEALERGTGSALETIAQRSAAEPVVDVQDHQDIVDERRKALHALGYDVKFRWQIASDSYTIINPQDAYLPIISALQQRGEDDVFGWASYRDWGGLLKMVVVCPSLRRVVSAGEEDLEELDDDGLKAATSEDEAPETVVYGGFQTGYDFRGTQTLWARPVLFFPASGTVLPDTGKRYTRRHYGKATDAAHERANNRTPINEWWRSIYDDIDTRMVTVETAIQRSRAIAYDFEELPFSLQECYTYWGIAKKYAERAANRAQTIARPTTRPTVFNIQLSLLIALLEEYNGSMASNSYQEYIEVAGELYRTPSMMIQLAMQEHDKQTTDSTDRVLPGDQQTLSDSLEDLIDIPGISVDSEVDLSNKQAQRVQHGVQRQLDHLG</sequence>
<gene>
    <name evidence="2" type="ORF">NDI56_21345</name>
</gene>